<dbReference type="PROSITE" id="PS00639">
    <property type="entry name" value="THIOL_PROTEASE_HIS"/>
    <property type="match status" value="1"/>
</dbReference>
<dbReference type="Pfam" id="PF00112">
    <property type="entry name" value="Peptidase_C1"/>
    <property type="match status" value="1"/>
</dbReference>
<dbReference type="PROSITE" id="PS00640">
    <property type="entry name" value="THIOL_PROTEASE_ASN"/>
    <property type="match status" value="1"/>
</dbReference>
<accession>A0ABN9TEK6</accession>
<dbReference type="InterPro" id="IPR025660">
    <property type="entry name" value="Pept_his_AS"/>
</dbReference>
<evidence type="ECO:0008006" key="8">
    <source>
        <dbReference type="Google" id="ProtNLM"/>
    </source>
</evidence>
<keyword evidence="2" id="KW-0865">Zymogen</keyword>
<evidence type="ECO:0000313" key="7">
    <source>
        <dbReference type="Proteomes" id="UP001189429"/>
    </source>
</evidence>
<dbReference type="Pfam" id="PF08246">
    <property type="entry name" value="Inhibitor_I29"/>
    <property type="match status" value="1"/>
</dbReference>
<organism evidence="6 7">
    <name type="scientific">Prorocentrum cordatum</name>
    <dbReference type="NCBI Taxonomy" id="2364126"/>
    <lineage>
        <taxon>Eukaryota</taxon>
        <taxon>Sar</taxon>
        <taxon>Alveolata</taxon>
        <taxon>Dinophyceae</taxon>
        <taxon>Prorocentrales</taxon>
        <taxon>Prorocentraceae</taxon>
        <taxon>Prorocentrum</taxon>
    </lineage>
</organism>
<feature type="domain" description="Cathepsin propeptide inhibitor" evidence="5">
    <location>
        <begin position="28"/>
        <end position="83"/>
    </location>
</feature>
<dbReference type="SUPFAM" id="SSF54001">
    <property type="entry name" value="Cysteine proteinases"/>
    <property type="match status" value="1"/>
</dbReference>
<reference evidence="6" key="1">
    <citation type="submission" date="2023-10" db="EMBL/GenBank/DDBJ databases">
        <authorList>
            <person name="Chen Y."/>
            <person name="Shah S."/>
            <person name="Dougan E. K."/>
            <person name="Thang M."/>
            <person name="Chan C."/>
        </authorList>
    </citation>
    <scope>NUCLEOTIDE SEQUENCE [LARGE SCALE GENOMIC DNA]</scope>
</reference>
<sequence length="343" mass="36500">MLRVAAASASLLTLSQARRPLSEVETLFGAFKAQFSKEYEAMEHKARLEAFADNLEFIESENGKGLSYTLGLNHFADMTSEEFAMSYMGYKPSKKPWGGLPYLGSHEVGNETLPDSVDWTQKGAVTAAKNQGQCGSCWAFSTTGALEGALAIASGKLVSLSEQQLVDCSKKFGENGCGGGSMDGGFQYAESAGFCTEDSYKYKAKNGICQATNCDVGLPKGSVVGFKDVKTLDTASLMSAVAQQPVSIAIEADKMVFQLYRSGVLTGNCGTKLDHGVLAVGYGTEGGKDYWLVKNSWGPQWGINGYLKILRGGVAKEGECGIQMDPSYPVVKTAAPVLADLLV</sequence>
<proteinExistence type="inferred from homology"/>
<protein>
    <recommendedName>
        <fullName evidence="8">Cysteine protease</fullName>
    </recommendedName>
</protein>
<gene>
    <name evidence="6" type="ORF">PCOR1329_LOCUS38150</name>
</gene>
<evidence type="ECO:0000256" key="2">
    <source>
        <dbReference type="ARBA" id="ARBA00023145"/>
    </source>
</evidence>
<evidence type="ECO:0000256" key="1">
    <source>
        <dbReference type="ARBA" id="ARBA00008455"/>
    </source>
</evidence>
<dbReference type="EMBL" id="CAUYUJ010014620">
    <property type="protein sequence ID" value="CAK0843962.1"/>
    <property type="molecule type" value="Genomic_DNA"/>
</dbReference>
<evidence type="ECO:0000313" key="6">
    <source>
        <dbReference type="EMBL" id="CAK0843962.1"/>
    </source>
</evidence>
<dbReference type="InterPro" id="IPR013201">
    <property type="entry name" value="Prot_inhib_I29"/>
</dbReference>
<dbReference type="SMART" id="SM00848">
    <property type="entry name" value="Inhibitor_I29"/>
    <property type="match status" value="1"/>
</dbReference>
<dbReference type="PROSITE" id="PS00139">
    <property type="entry name" value="THIOL_PROTEASE_CYS"/>
    <property type="match status" value="1"/>
</dbReference>
<name>A0ABN9TEK6_9DINO</name>
<dbReference type="Proteomes" id="UP001189429">
    <property type="component" value="Unassembled WGS sequence"/>
</dbReference>
<dbReference type="CDD" id="cd02248">
    <property type="entry name" value="Peptidase_C1A"/>
    <property type="match status" value="1"/>
</dbReference>
<dbReference type="InterPro" id="IPR038765">
    <property type="entry name" value="Papain-like_cys_pep_sf"/>
</dbReference>
<feature type="domain" description="Peptidase C1A papain C-terminal" evidence="4">
    <location>
        <begin position="113"/>
        <end position="330"/>
    </location>
</feature>
<dbReference type="InterPro" id="IPR013128">
    <property type="entry name" value="Peptidase_C1A"/>
</dbReference>
<evidence type="ECO:0000259" key="5">
    <source>
        <dbReference type="SMART" id="SM00848"/>
    </source>
</evidence>
<dbReference type="InterPro" id="IPR025661">
    <property type="entry name" value="Pept_asp_AS"/>
</dbReference>
<keyword evidence="3" id="KW-1015">Disulfide bond</keyword>
<evidence type="ECO:0000256" key="3">
    <source>
        <dbReference type="ARBA" id="ARBA00023157"/>
    </source>
</evidence>
<dbReference type="PANTHER" id="PTHR12411">
    <property type="entry name" value="CYSTEINE PROTEASE FAMILY C1-RELATED"/>
    <property type="match status" value="1"/>
</dbReference>
<dbReference type="PRINTS" id="PR00705">
    <property type="entry name" value="PAPAIN"/>
</dbReference>
<dbReference type="SMART" id="SM00645">
    <property type="entry name" value="Pept_C1"/>
    <property type="match status" value="1"/>
</dbReference>
<comment type="similarity">
    <text evidence="1">Belongs to the peptidase C1 family.</text>
</comment>
<comment type="caution">
    <text evidence="6">The sequence shown here is derived from an EMBL/GenBank/DDBJ whole genome shotgun (WGS) entry which is preliminary data.</text>
</comment>
<evidence type="ECO:0000259" key="4">
    <source>
        <dbReference type="SMART" id="SM00645"/>
    </source>
</evidence>
<dbReference type="InterPro" id="IPR000668">
    <property type="entry name" value="Peptidase_C1A_C"/>
</dbReference>
<dbReference type="Gene3D" id="3.90.70.10">
    <property type="entry name" value="Cysteine proteinases"/>
    <property type="match status" value="1"/>
</dbReference>
<dbReference type="InterPro" id="IPR000169">
    <property type="entry name" value="Pept_cys_AS"/>
</dbReference>
<dbReference type="InterPro" id="IPR039417">
    <property type="entry name" value="Peptidase_C1A_papain-like"/>
</dbReference>
<keyword evidence="7" id="KW-1185">Reference proteome</keyword>